<evidence type="ECO:0000313" key="2">
    <source>
        <dbReference type="Proteomes" id="UP001164539"/>
    </source>
</evidence>
<keyword evidence="2" id="KW-1185">Reference proteome</keyword>
<comment type="caution">
    <text evidence="1">The sequence shown here is derived from an EMBL/GenBank/DDBJ whole genome shotgun (WGS) entry which is preliminary data.</text>
</comment>
<sequence length="95" mass="10771">MELFILCGLSLFFLIIISLSLVPLFFDHKSNASLPPPNYVLRGAQPPVGRSFNVVVVEAIYDSMYVDFSNIPNAWKVGFDVEYYENINEAQTDHI</sequence>
<name>A0ACC1YNX8_MELAZ</name>
<gene>
    <name evidence="1" type="ORF">OWV82_004347</name>
</gene>
<evidence type="ECO:0000313" key="1">
    <source>
        <dbReference type="EMBL" id="KAJ4725482.1"/>
    </source>
</evidence>
<reference evidence="1 2" key="1">
    <citation type="journal article" date="2023" name="Science">
        <title>Complex scaffold remodeling in plant triterpene biosynthesis.</title>
        <authorList>
            <person name="De La Pena R."/>
            <person name="Hodgson H."/>
            <person name="Liu J.C."/>
            <person name="Stephenson M.J."/>
            <person name="Martin A.C."/>
            <person name="Owen C."/>
            <person name="Harkess A."/>
            <person name="Leebens-Mack J."/>
            <person name="Jimenez L.E."/>
            <person name="Osbourn A."/>
            <person name="Sattely E.S."/>
        </authorList>
    </citation>
    <scope>NUCLEOTIDE SEQUENCE [LARGE SCALE GENOMIC DNA]</scope>
    <source>
        <strain evidence="2">cv. JPN11</strain>
        <tissue evidence="1">Leaf</tissue>
    </source>
</reference>
<dbReference type="EMBL" id="CM051395">
    <property type="protein sequence ID" value="KAJ4725482.1"/>
    <property type="molecule type" value="Genomic_DNA"/>
</dbReference>
<organism evidence="1 2">
    <name type="scientific">Melia azedarach</name>
    <name type="common">Chinaberry tree</name>
    <dbReference type="NCBI Taxonomy" id="155640"/>
    <lineage>
        <taxon>Eukaryota</taxon>
        <taxon>Viridiplantae</taxon>
        <taxon>Streptophyta</taxon>
        <taxon>Embryophyta</taxon>
        <taxon>Tracheophyta</taxon>
        <taxon>Spermatophyta</taxon>
        <taxon>Magnoliopsida</taxon>
        <taxon>eudicotyledons</taxon>
        <taxon>Gunneridae</taxon>
        <taxon>Pentapetalae</taxon>
        <taxon>rosids</taxon>
        <taxon>malvids</taxon>
        <taxon>Sapindales</taxon>
        <taxon>Meliaceae</taxon>
        <taxon>Melia</taxon>
    </lineage>
</organism>
<dbReference type="Proteomes" id="UP001164539">
    <property type="component" value="Chromosome 2"/>
</dbReference>
<protein>
    <submittedName>
        <fullName evidence="1">Uncharacterized protein</fullName>
    </submittedName>
</protein>
<proteinExistence type="predicted"/>
<accession>A0ACC1YNX8</accession>